<dbReference type="InterPro" id="IPR014710">
    <property type="entry name" value="RmlC-like_jellyroll"/>
</dbReference>
<dbReference type="PANTHER" id="PTHR46797:SF2">
    <property type="entry name" value="TRANSCRIPTIONAL REGULATOR"/>
    <property type="match status" value="1"/>
</dbReference>
<dbReference type="RefSeq" id="WP_023595547.1">
    <property type="nucleotide sequence ID" value="NC_023018.2"/>
</dbReference>
<name>A0A378YG89_9BURK</name>
<accession>A0A378YG89</accession>
<dbReference type="SMART" id="SM00530">
    <property type="entry name" value="HTH_XRE"/>
    <property type="match status" value="1"/>
</dbReference>
<dbReference type="InterPro" id="IPR013096">
    <property type="entry name" value="Cupin_2"/>
</dbReference>
<reference evidence="2 3" key="1">
    <citation type="submission" date="2018-06" db="EMBL/GenBank/DDBJ databases">
        <authorList>
            <consortium name="Pathogen Informatics"/>
            <person name="Doyle S."/>
        </authorList>
    </citation>
    <scope>NUCLEOTIDE SEQUENCE [LARGE SCALE GENOMIC DNA]</scope>
    <source>
        <strain evidence="2 3">NCTC13160</strain>
    </source>
</reference>
<evidence type="ECO:0000313" key="3">
    <source>
        <dbReference type="Proteomes" id="UP000254573"/>
    </source>
</evidence>
<keyword evidence="1" id="KW-0238">DNA-binding</keyword>
<dbReference type="CDD" id="cd00093">
    <property type="entry name" value="HTH_XRE"/>
    <property type="match status" value="1"/>
</dbReference>
<sequence length="234" mass="24908">MPSKPKAAAVPTSSVIAGHEPETETFAPVTGDLPEDDSAQASDRELGMRLRAMRTERKFTLKALAARTHMSIGMLSQIERGVSSPSMRSLRQLCHALGVDGAALFASAPAEAGGAPSATEPSEFVVWASQRKPLRLAGSGVTKSRITPANCASLEAFLMELAPGASSDANLLVASGDKVGYVLSGKLRVHIDDTTLLLGPGDTYGFTGNRPYRWENAWDDTTVFMVVNSNHFYV</sequence>
<dbReference type="InterPro" id="IPR010982">
    <property type="entry name" value="Lambda_DNA-bd_dom_sf"/>
</dbReference>
<dbReference type="GeneID" id="57199311"/>
<dbReference type="GO" id="GO:0003677">
    <property type="term" value="F:DNA binding"/>
    <property type="evidence" value="ECO:0007669"/>
    <property type="project" value="UniProtKB-KW"/>
</dbReference>
<proteinExistence type="predicted"/>
<evidence type="ECO:0000313" key="2">
    <source>
        <dbReference type="EMBL" id="SUA75419.1"/>
    </source>
</evidence>
<dbReference type="SUPFAM" id="SSF47413">
    <property type="entry name" value="lambda repressor-like DNA-binding domains"/>
    <property type="match status" value="1"/>
</dbReference>
<dbReference type="KEGG" id="ppnm:LV28_04195"/>
<dbReference type="Proteomes" id="UP000254573">
    <property type="component" value="Unassembled WGS sequence"/>
</dbReference>
<dbReference type="Gene3D" id="2.60.120.10">
    <property type="entry name" value="Jelly Rolls"/>
    <property type="match status" value="1"/>
</dbReference>
<dbReference type="OrthoDB" id="1097442at2"/>
<dbReference type="KEGG" id="ppno:DA70_02145"/>
<dbReference type="Pfam" id="PF07883">
    <property type="entry name" value="Cupin_2"/>
    <property type="match status" value="1"/>
</dbReference>
<dbReference type="InterPro" id="IPR011051">
    <property type="entry name" value="RmlC_Cupin_sf"/>
</dbReference>
<evidence type="ECO:0000256" key="1">
    <source>
        <dbReference type="ARBA" id="ARBA00023125"/>
    </source>
</evidence>
<dbReference type="SUPFAM" id="SSF51182">
    <property type="entry name" value="RmlC-like cupins"/>
    <property type="match status" value="1"/>
</dbReference>
<protein>
    <submittedName>
        <fullName evidence="2">Anaerobic benzoate catabolism transcriptional regulator</fullName>
    </submittedName>
</protein>
<dbReference type="PROSITE" id="PS50943">
    <property type="entry name" value="HTH_CROC1"/>
    <property type="match status" value="1"/>
</dbReference>
<dbReference type="CDD" id="cd02209">
    <property type="entry name" value="cupin_XRE_C"/>
    <property type="match status" value="1"/>
</dbReference>
<dbReference type="AlphaFoldDB" id="A0A378YG89"/>
<dbReference type="EMBL" id="UGSG01000001">
    <property type="protein sequence ID" value="SUA75419.1"/>
    <property type="molecule type" value="Genomic_DNA"/>
</dbReference>
<dbReference type="Gene3D" id="1.10.260.40">
    <property type="entry name" value="lambda repressor-like DNA-binding domains"/>
    <property type="match status" value="1"/>
</dbReference>
<dbReference type="InterPro" id="IPR050807">
    <property type="entry name" value="TransReg_Diox_bact_type"/>
</dbReference>
<dbReference type="GO" id="GO:0005829">
    <property type="term" value="C:cytosol"/>
    <property type="evidence" value="ECO:0007669"/>
    <property type="project" value="TreeGrafter"/>
</dbReference>
<dbReference type="Pfam" id="PF13560">
    <property type="entry name" value="HTH_31"/>
    <property type="match status" value="1"/>
</dbReference>
<dbReference type="STRING" id="93220.A6P55_01135"/>
<dbReference type="InterPro" id="IPR001387">
    <property type="entry name" value="Cro/C1-type_HTH"/>
</dbReference>
<dbReference type="PANTHER" id="PTHR46797">
    <property type="entry name" value="HTH-TYPE TRANSCRIPTIONAL REGULATOR"/>
    <property type="match status" value="1"/>
</dbReference>
<dbReference type="GO" id="GO:0003700">
    <property type="term" value="F:DNA-binding transcription factor activity"/>
    <property type="evidence" value="ECO:0007669"/>
    <property type="project" value="TreeGrafter"/>
</dbReference>
<organism evidence="2 3">
    <name type="scientific">Pandoraea pnomenusa</name>
    <dbReference type="NCBI Taxonomy" id="93220"/>
    <lineage>
        <taxon>Bacteria</taxon>
        <taxon>Pseudomonadati</taxon>
        <taxon>Pseudomonadota</taxon>
        <taxon>Betaproteobacteria</taxon>
        <taxon>Burkholderiales</taxon>
        <taxon>Burkholderiaceae</taxon>
        <taxon>Pandoraea</taxon>
    </lineage>
</organism>
<gene>
    <name evidence="2" type="ORF">NCTC13160_00826</name>
</gene>